<evidence type="ECO:0000259" key="2">
    <source>
        <dbReference type="Pfam" id="PF24626"/>
    </source>
</evidence>
<reference evidence="3" key="1">
    <citation type="submission" date="2023-08" db="EMBL/GenBank/DDBJ databases">
        <title>A de novo genome assembly of Solanum verrucosum Schlechtendal, a Mexican diploid species geographically isolated from the other diploid A-genome species in potato relatives.</title>
        <authorList>
            <person name="Hosaka K."/>
        </authorList>
    </citation>
    <scope>NUCLEOTIDE SEQUENCE</scope>
    <source>
        <tissue evidence="3">Young leaves</tissue>
    </source>
</reference>
<sequence length="189" mass="21259">MKGVMRFGKKGKLNPRYVGPYRILKRIGKVAYELELPADLAAVHSVFHISLLKKCVGDPASIVPLESVAVKDSLHMRMYQLRFSIVSVFACSWNSRFQISGVTGGTHGHHPRTIDGLTVRPAGPWFVTENFPRTQSENLAKSRLTDRPTVRRSDHGPWSVSVDRDFPYPASDTNYGRPARTVNRSTVRR</sequence>
<dbReference type="EMBL" id="CP133620">
    <property type="protein sequence ID" value="WMV45840.1"/>
    <property type="molecule type" value="Genomic_DNA"/>
</dbReference>
<dbReference type="AlphaFoldDB" id="A0AAF0UHG9"/>
<gene>
    <name evidence="3" type="ORF">MTR67_039225</name>
</gene>
<keyword evidence="4" id="KW-1185">Reference proteome</keyword>
<evidence type="ECO:0000313" key="4">
    <source>
        <dbReference type="Proteomes" id="UP001234989"/>
    </source>
</evidence>
<feature type="region of interest" description="Disordered" evidence="1">
    <location>
        <begin position="137"/>
        <end position="189"/>
    </location>
</feature>
<accession>A0AAF0UHG9</accession>
<feature type="domain" description="Tf2-1-like SH3-like" evidence="2">
    <location>
        <begin position="5"/>
        <end position="56"/>
    </location>
</feature>
<evidence type="ECO:0000313" key="3">
    <source>
        <dbReference type="EMBL" id="WMV45840.1"/>
    </source>
</evidence>
<name>A0AAF0UHG9_SOLVR</name>
<dbReference type="InterPro" id="IPR056924">
    <property type="entry name" value="SH3_Tf2-1"/>
</dbReference>
<feature type="compositionally biased region" description="Basic and acidic residues" evidence="1">
    <location>
        <begin position="143"/>
        <end position="155"/>
    </location>
</feature>
<proteinExistence type="predicted"/>
<dbReference type="Pfam" id="PF24626">
    <property type="entry name" value="SH3_Tf2-1"/>
    <property type="match status" value="1"/>
</dbReference>
<dbReference type="Proteomes" id="UP001234989">
    <property type="component" value="Chromosome 9"/>
</dbReference>
<organism evidence="3 4">
    <name type="scientific">Solanum verrucosum</name>
    <dbReference type="NCBI Taxonomy" id="315347"/>
    <lineage>
        <taxon>Eukaryota</taxon>
        <taxon>Viridiplantae</taxon>
        <taxon>Streptophyta</taxon>
        <taxon>Embryophyta</taxon>
        <taxon>Tracheophyta</taxon>
        <taxon>Spermatophyta</taxon>
        <taxon>Magnoliopsida</taxon>
        <taxon>eudicotyledons</taxon>
        <taxon>Gunneridae</taxon>
        <taxon>Pentapetalae</taxon>
        <taxon>asterids</taxon>
        <taxon>lamiids</taxon>
        <taxon>Solanales</taxon>
        <taxon>Solanaceae</taxon>
        <taxon>Solanoideae</taxon>
        <taxon>Solaneae</taxon>
        <taxon>Solanum</taxon>
    </lineage>
</organism>
<protein>
    <recommendedName>
        <fullName evidence="2">Tf2-1-like SH3-like domain-containing protein</fullName>
    </recommendedName>
</protein>
<evidence type="ECO:0000256" key="1">
    <source>
        <dbReference type="SAM" id="MobiDB-lite"/>
    </source>
</evidence>
<dbReference type="PANTHER" id="PTHR46148">
    <property type="entry name" value="CHROMO DOMAIN-CONTAINING PROTEIN"/>
    <property type="match status" value="1"/>
</dbReference>
<dbReference type="PANTHER" id="PTHR46148:SF57">
    <property type="entry name" value="OS12G0499874 PROTEIN"/>
    <property type="match status" value="1"/>
</dbReference>